<evidence type="ECO:0000256" key="3">
    <source>
        <dbReference type="ARBA" id="ARBA00022737"/>
    </source>
</evidence>
<evidence type="ECO:0000256" key="1">
    <source>
        <dbReference type="ARBA" id="ARBA00022670"/>
    </source>
</evidence>
<dbReference type="Proteomes" id="UP000316213">
    <property type="component" value="Unassembled WGS sequence"/>
</dbReference>
<evidence type="ECO:0000256" key="5">
    <source>
        <dbReference type="SAM" id="MobiDB-lite"/>
    </source>
</evidence>
<dbReference type="PANTHER" id="PTHR10827">
    <property type="entry name" value="RETICULOCALBIN"/>
    <property type="match status" value="1"/>
</dbReference>
<dbReference type="InterPro" id="IPR002884">
    <property type="entry name" value="P_dom"/>
</dbReference>
<evidence type="ECO:0000256" key="4">
    <source>
        <dbReference type="ARBA" id="ARBA00022801"/>
    </source>
</evidence>
<evidence type="ECO:0000313" key="9">
    <source>
        <dbReference type="Proteomes" id="UP000316213"/>
    </source>
</evidence>
<dbReference type="SUPFAM" id="SSF47473">
    <property type="entry name" value="EF-hand"/>
    <property type="match status" value="2"/>
</dbReference>
<dbReference type="InterPro" id="IPR002048">
    <property type="entry name" value="EF_hand_dom"/>
</dbReference>
<reference evidence="8 9" key="1">
    <citation type="submission" date="2019-02" db="EMBL/GenBank/DDBJ databases">
        <title>Deep-cultivation of Planctomycetes and their phenomic and genomic characterization uncovers novel biology.</title>
        <authorList>
            <person name="Wiegand S."/>
            <person name="Jogler M."/>
            <person name="Boedeker C."/>
            <person name="Pinto D."/>
            <person name="Vollmers J."/>
            <person name="Rivas-Marin E."/>
            <person name="Kohn T."/>
            <person name="Peeters S.H."/>
            <person name="Heuer A."/>
            <person name="Rast P."/>
            <person name="Oberbeckmann S."/>
            <person name="Bunk B."/>
            <person name="Jeske O."/>
            <person name="Meyerdierks A."/>
            <person name="Storesund J.E."/>
            <person name="Kallscheuer N."/>
            <person name="Luecker S."/>
            <person name="Lage O.M."/>
            <person name="Pohl T."/>
            <person name="Merkel B.J."/>
            <person name="Hornburger P."/>
            <person name="Mueller R.-W."/>
            <person name="Bruemmer F."/>
            <person name="Labrenz M."/>
            <person name="Spormann A.M."/>
            <person name="Op Den Camp H."/>
            <person name="Overmann J."/>
            <person name="Amann R."/>
            <person name="Jetten M.S.M."/>
            <person name="Mascher T."/>
            <person name="Medema M.H."/>
            <person name="Devos D.P."/>
            <person name="Kaster A.-K."/>
            <person name="Ovreas L."/>
            <person name="Rohde M."/>
            <person name="Galperin M.Y."/>
            <person name="Jogler C."/>
        </authorList>
    </citation>
    <scope>NUCLEOTIDE SEQUENCE [LARGE SCALE GENOMIC DNA]</scope>
    <source>
        <strain evidence="8 9">Pla100</strain>
    </source>
</reference>
<dbReference type="Pfam" id="PF01483">
    <property type="entry name" value="P_proprotein"/>
    <property type="match status" value="1"/>
</dbReference>
<dbReference type="AlphaFoldDB" id="A0A5C6AX86"/>
<dbReference type="InterPro" id="IPR011992">
    <property type="entry name" value="EF-hand-dom_pair"/>
</dbReference>
<keyword evidence="4" id="KW-0378">Hydrolase</keyword>
<organism evidence="8 9">
    <name type="scientific">Neorhodopirellula pilleata</name>
    <dbReference type="NCBI Taxonomy" id="2714738"/>
    <lineage>
        <taxon>Bacteria</taxon>
        <taxon>Pseudomonadati</taxon>
        <taxon>Planctomycetota</taxon>
        <taxon>Planctomycetia</taxon>
        <taxon>Pirellulales</taxon>
        <taxon>Pirellulaceae</taxon>
        <taxon>Neorhodopirellula</taxon>
    </lineage>
</organism>
<dbReference type="GO" id="GO:0005509">
    <property type="term" value="F:calcium ion binding"/>
    <property type="evidence" value="ECO:0007669"/>
    <property type="project" value="InterPro"/>
</dbReference>
<feature type="domain" description="EF-hand" evidence="6">
    <location>
        <begin position="333"/>
        <end position="368"/>
    </location>
</feature>
<evidence type="ECO:0000313" key="8">
    <source>
        <dbReference type="EMBL" id="TWU04127.1"/>
    </source>
</evidence>
<dbReference type="PANTHER" id="PTHR10827:SF98">
    <property type="entry name" value="45 KDA CALCIUM-BINDING PROTEIN"/>
    <property type="match status" value="1"/>
</dbReference>
<dbReference type="PROSITE" id="PS51829">
    <property type="entry name" value="P_HOMO_B"/>
    <property type="match status" value="1"/>
</dbReference>
<sequence>MARQFGKQSLTHSQPARIVCVAMVWVTWNSVEHRTVSAQAGLRESLERLDTNGNGEIEPDEITSLSRPYLERIAEARRMSLDRPNAIDKLQEAARLYFAKQNGVVRDEVRPERVGKLRSFGADRDEPMIPEFGVGKLKFPYTERDLDEAEQTLRRHDRNRDGVIDRAEARRADWSYRDPFDDDLNQDDRLTRLELAQRYARRRILADDSGELIQKARRTGNGIAPSTTGRESDDQGRSRTRGRSSNWLSYSLMSRFDKNRDGRLDRNESANLGMPVGEMDTDRDGEISRDELSRHVDAIQEAAGGYEQGIPGWFYERDLDRDSQVSMAEFAPEPNEELIAEFDSLDVNADGLLTANELVNSQAVMGGVFGSKSAETLPPGRTVISVIEISENFLIADLNVQLSITHSHASHLDAYLEGPEGERIELFTDVGGNDDNFDQTVFNDQASLPITRARPPFEGEFIPEGLLKNQPGLSSFNGKSIQGVWQLIIRGTRSDRFGILHGWSLQAQPLEQ</sequence>
<dbReference type="Pfam" id="PF13202">
    <property type="entry name" value="EF-hand_5"/>
    <property type="match status" value="3"/>
</dbReference>
<name>A0A5C6AX86_9BACT</name>
<dbReference type="PROSITE" id="PS00018">
    <property type="entry name" value="EF_HAND_1"/>
    <property type="match status" value="3"/>
</dbReference>
<dbReference type="PROSITE" id="PS50222">
    <property type="entry name" value="EF_HAND_2"/>
    <property type="match status" value="3"/>
</dbReference>
<accession>A0A5C6AX86</accession>
<dbReference type="Gene3D" id="2.60.120.260">
    <property type="entry name" value="Galactose-binding domain-like"/>
    <property type="match status" value="1"/>
</dbReference>
<keyword evidence="3" id="KW-0677">Repeat</keyword>
<proteinExistence type="predicted"/>
<evidence type="ECO:0000259" key="6">
    <source>
        <dbReference type="PROSITE" id="PS50222"/>
    </source>
</evidence>
<dbReference type="EMBL" id="SJPM01000001">
    <property type="protein sequence ID" value="TWU04127.1"/>
    <property type="molecule type" value="Genomic_DNA"/>
</dbReference>
<dbReference type="Gene3D" id="1.10.238.10">
    <property type="entry name" value="EF-hand"/>
    <property type="match status" value="2"/>
</dbReference>
<evidence type="ECO:0000256" key="2">
    <source>
        <dbReference type="ARBA" id="ARBA00022723"/>
    </source>
</evidence>
<feature type="domain" description="EF-hand" evidence="6">
    <location>
        <begin position="37"/>
        <end position="72"/>
    </location>
</feature>
<dbReference type="RefSeq" id="WP_231602718.1">
    <property type="nucleotide sequence ID" value="NZ_SJPM01000001.1"/>
</dbReference>
<dbReference type="GO" id="GO:0006508">
    <property type="term" value="P:proteolysis"/>
    <property type="evidence" value="ECO:0007669"/>
    <property type="project" value="UniProtKB-KW"/>
</dbReference>
<feature type="region of interest" description="Disordered" evidence="5">
    <location>
        <begin position="217"/>
        <end position="244"/>
    </location>
</feature>
<gene>
    <name evidence="8" type="ORF">Pla100_10640</name>
</gene>
<dbReference type="SUPFAM" id="SSF49785">
    <property type="entry name" value="Galactose-binding domain-like"/>
    <property type="match status" value="1"/>
</dbReference>
<dbReference type="InterPro" id="IPR018247">
    <property type="entry name" value="EF_Hand_1_Ca_BS"/>
</dbReference>
<keyword evidence="1" id="KW-0645">Protease</keyword>
<protein>
    <submittedName>
        <fullName evidence="8">EF hand</fullName>
    </submittedName>
</protein>
<feature type="domain" description="P/Homo B" evidence="7">
    <location>
        <begin position="359"/>
        <end position="512"/>
    </location>
</feature>
<keyword evidence="2" id="KW-0479">Metal-binding</keyword>
<keyword evidence="9" id="KW-1185">Reference proteome</keyword>
<dbReference type="GO" id="GO:0004252">
    <property type="term" value="F:serine-type endopeptidase activity"/>
    <property type="evidence" value="ECO:0007669"/>
    <property type="project" value="InterPro"/>
</dbReference>
<dbReference type="InterPro" id="IPR008979">
    <property type="entry name" value="Galactose-bd-like_sf"/>
</dbReference>
<feature type="domain" description="EF-hand" evidence="6">
    <location>
        <begin position="278"/>
        <end position="302"/>
    </location>
</feature>
<comment type="caution">
    <text evidence="8">The sequence shown here is derived from an EMBL/GenBank/DDBJ whole genome shotgun (WGS) entry which is preliminary data.</text>
</comment>
<feature type="region of interest" description="Disordered" evidence="5">
    <location>
        <begin position="261"/>
        <end position="284"/>
    </location>
</feature>
<evidence type="ECO:0000259" key="7">
    <source>
        <dbReference type="PROSITE" id="PS51829"/>
    </source>
</evidence>